<dbReference type="EMBL" id="JARK01001475">
    <property type="protein sequence ID" value="EYB97654.1"/>
    <property type="molecule type" value="Genomic_DNA"/>
</dbReference>
<dbReference type="OrthoDB" id="5899992at2759"/>
<dbReference type="GO" id="GO:0005886">
    <property type="term" value="C:plasma membrane"/>
    <property type="evidence" value="ECO:0007669"/>
    <property type="project" value="TreeGrafter"/>
</dbReference>
<protein>
    <recommendedName>
        <fullName evidence="2">Peptidase M13 N-terminal domain-containing protein</fullName>
    </recommendedName>
</protein>
<dbReference type="PANTHER" id="PTHR11733">
    <property type="entry name" value="ZINC METALLOPROTEASE FAMILY M13 NEPRILYSIN-RELATED"/>
    <property type="match status" value="1"/>
</dbReference>
<name>A0A016T4Z3_9BILA</name>
<dbReference type="Gene3D" id="1.10.1380.10">
    <property type="entry name" value="Neutral endopeptidase , domain2"/>
    <property type="match status" value="1"/>
</dbReference>
<dbReference type="GO" id="GO:0004222">
    <property type="term" value="F:metalloendopeptidase activity"/>
    <property type="evidence" value="ECO:0007669"/>
    <property type="project" value="InterPro"/>
</dbReference>
<comment type="caution">
    <text evidence="3">The sequence shown here is derived from an EMBL/GenBank/DDBJ whole genome shotgun (WGS) entry which is preliminary data.</text>
</comment>
<reference evidence="4" key="1">
    <citation type="journal article" date="2015" name="Nat. Genet.">
        <title>The genome and transcriptome of the zoonotic hookworm Ancylostoma ceylanicum identify infection-specific gene families.</title>
        <authorList>
            <person name="Schwarz E.M."/>
            <person name="Hu Y."/>
            <person name="Antoshechkin I."/>
            <person name="Miller M.M."/>
            <person name="Sternberg P.W."/>
            <person name="Aroian R.V."/>
        </authorList>
    </citation>
    <scope>NUCLEOTIDE SEQUENCE</scope>
    <source>
        <strain evidence="4">HY135</strain>
    </source>
</reference>
<feature type="domain" description="Peptidase M13 N-terminal" evidence="2">
    <location>
        <begin position="20"/>
        <end position="173"/>
    </location>
</feature>
<dbReference type="AlphaFoldDB" id="A0A016T4Z3"/>
<gene>
    <name evidence="3" type="primary">Acey_s0139.g2145</name>
    <name evidence="3" type="ORF">Y032_0139g2145</name>
</gene>
<dbReference type="InterPro" id="IPR000718">
    <property type="entry name" value="Peptidase_M13"/>
</dbReference>
<evidence type="ECO:0000313" key="3">
    <source>
        <dbReference type="EMBL" id="EYB97654.1"/>
    </source>
</evidence>
<comment type="similarity">
    <text evidence="1">Belongs to the peptidase M13 family.</text>
</comment>
<dbReference type="Pfam" id="PF05649">
    <property type="entry name" value="Peptidase_M13_N"/>
    <property type="match status" value="1"/>
</dbReference>
<proteinExistence type="inferred from homology"/>
<organism evidence="3 4">
    <name type="scientific">Ancylostoma ceylanicum</name>
    <dbReference type="NCBI Taxonomy" id="53326"/>
    <lineage>
        <taxon>Eukaryota</taxon>
        <taxon>Metazoa</taxon>
        <taxon>Ecdysozoa</taxon>
        <taxon>Nematoda</taxon>
        <taxon>Chromadorea</taxon>
        <taxon>Rhabditida</taxon>
        <taxon>Rhabditina</taxon>
        <taxon>Rhabditomorpha</taxon>
        <taxon>Strongyloidea</taxon>
        <taxon>Ancylostomatidae</taxon>
        <taxon>Ancylostomatinae</taxon>
        <taxon>Ancylostoma</taxon>
    </lineage>
</organism>
<dbReference type="Proteomes" id="UP000024635">
    <property type="component" value="Unassembled WGS sequence"/>
</dbReference>
<dbReference type="GO" id="GO:0016485">
    <property type="term" value="P:protein processing"/>
    <property type="evidence" value="ECO:0007669"/>
    <property type="project" value="TreeGrafter"/>
</dbReference>
<sequence length="271" mass="31593">MVKEKSESALSILENGWERRVNWTKYFLNLAPRNLHAYFSNDPLVAVNKTSIQVIDKILRTTPEKVIVNYTILSYVVTFIEFFSDKYQQIFQNLLPKFPSKADFCFKTTYNGFRDALIAEYARRTNGSEARKVVESMRKELTEEFANIIHKNTWLNADQKNGLISKVKSISFLSAYHDYHLNEAEIDSMYSDYIRIEGFEKLPFLMQEDIFRSIAQKEQFNLLNDTVDLDKKRQTDQAYKNAGAYYSGGYHSIVVTPSLLRFPTYGVTFPR</sequence>
<dbReference type="PROSITE" id="PS51885">
    <property type="entry name" value="NEPRILYSIN"/>
    <property type="match status" value="1"/>
</dbReference>
<dbReference type="InterPro" id="IPR042089">
    <property type="entry name" value="Peptidase_M13_dom_2"/>
</dbReference>
<evidence type="ECO:0000259" key="2">
    <source>
        <dbReference type="Pfam" id="PF05649"/>
    </source>
</evidence>
<dbReference type="PANTHER" id="PTHR11733:SF241">
    <property type="entry name" value="GH26575P-RELATED"/>
    <property type="match status" value="1"/>
</dbReference>
<dbReference type="InterPro" id="IPR008753">
    <property type="entry name" value="Peptidase_M13_N"/>
</dbReference>
<keyword evidence="4" id="KW-1185">Reference proteome</keyword>
<dbReference type="SUPFAM" id="SSF55486">
    <property type="entry name" value="Metalloproteases ('zincins'), catalytic domain"/>
    <property type="match status" value="1"/>
</dbReference>
<evidence type="ECO:0000256" key="1">
    <source>
        <dbReference type="ARBA" id="ARBA00007357"/>
    </source>
</evidence>
<evidence type="ECO:0000313" key="4">
    <source>
        <dbReference type="Proteomes" id="UP000024635"/>
    </source>
</evidence>
<accession>A0A016T4Z3</accession>